<dbReference type="Proteomes" id="UP000501991">
    <property type="component" value="Chromosome"/>
</dbReference>
<dbReference type="InterPro" id="IPR002638">
    <property type="entry name" value="Quinolinate_PRibosylTrfase_C"/>
</dbReference>
<dbReference type="EMBL" id="CP048836">
    <property type="protein sequence ID" value="QID19498.1"/>
    <property type="molecule type" value="Genomic_DNA"/>
</dbReference>
<feature type="domain" description="Quinolinate phosphoribosyl transferase C-terminal" evidence="6">
    <location>
        <begin position="108"/>
        <end position="275"/>
    </location>
</feature>
<protein>
    <recommendedName>
        <fullName evidence="2">Putative pyrophosphorylase ModD</fullName>
    </recommendedName>
</protein>
<dbReference type="InterPro" id="IPR022412">
    <property type="entry name" value="Quinolinate_PRibosylTrfase_N"/>
</dbReference>
<proteinExistence type="inferred from homology"/>
<dbReference type="InterPro" id="IPR036068">
    <property type="entry name" value="Nicotinate_pribotase-like_C"/>
</dbReference>
<comment type="similarity">
    <text evidence="1 5">Belongs to the NadC/ModD family.</text>
</comment>
<keyword evidence="9" id="KW-1185">Reference proteome</keyword>
<evidence type="ECO:0000256" key="2">
    <source>
        <dbReference type="ARBA" id="ARBA00019205"/>
    </source>
</evidence>
<dbReference type="GO" id="GO:0034213">
    <property type="term" value="P:quinolinate catabolic process"/>
    <property type="evidence" value="ECO:0007669"/>
    <property type="project" value="TreeGrafter"/>
</dbReference>
<dbReference type="KEGG" id="azq:G3580_18865"/>
<sequence>MNPYTLPDTELERLLHEDTPQGDATTFALGIGARPARMVFRARDPMTVCGSEEAAAMGRLRGLRVDLHAPSGTRAAPREPLVSFTGPAAGIHAVWKSAQTLMEYLSGIATGAAELVAAARAGHPDCAVVCTRKSFPGTKAASVKAVLAGGAGAHRLSLSETLLVFEEHRRLVDAAPADCVARLRRRWPERPVVVEVADHAEALRWIAAGADVIQLEKWSVAAVAGLRAALREHPHPPRLAAAGGIHAGNAADYARAGADLLVTSAPYFAPPRDVAVSITRDSGADP</sequence>
<organism evidence="8 9">
    <name type="scientific">Nitrogeniibacter mangrovi</name>
    <dbReference type="NCBI Taxonomy" id="2016596"/>
    <lineage>
        <taxon>Bacteria</taxon>
        <taxon>Pseudomonadati</taxon>
        <taxon>Pseudomonadota</taxon>
        <taxon>Betaproteobacteria</taxon>
        <taxon>Rhodocyclales</taxon>
        <taxon>Zoogloeaceae</taxon>
        <taxon>Nitrogeniibacter</taxon>
    </lineage>
</organism>
<dbReference type="CDD" id="cd01573">
    <property type="entry name" value="modD_like"/>
    <property type="match status" value="1"/>
</dbReference>
<dbReference type="GO" id="GO:0005737">
    <property type="term" value="C:cytoplasm"/>
    <property type="evidence" value="ECO:0007669"/>
    <property type="project" value="TreeGrafter"/>
</dbReference>
<evidence type="ECO:0000256" key="5">
    <source>
        <dbReference type="PIRNR" id="PIRNR006250"/>
    </source>
</evidence>
<dbReference type="InterPro" id="IPR027277">
    <property type="entry name" value="NadC/ModD"/>
</dbReference>
<dbReference type="NCBIfam" id="TIGR01334">
    <property type="entry name" value="modD"/>
    <property type="match status" value="1"/>
</dbReference>
<dbReference type="Gene3D" id="3.90.1170.20">
    <property type="entry name" value="Quinolinate phosphoribosyl transferase, N-terminal domain"/>
    <property type="match status" value="1"/>
</dbReference>
<dbReference type="SUPFAM" id="SSF51690">
    <property type="entry name" value="Nicotinate/Quinolinate PRTase C-terminal domain-like"/>
    <property type="match status" value="1"/>
</dbReference>
<dbReference type="InterPro" id="IPR006242">
    <property type="entry name" value="ModD"/>
</dbReference>
<accession>A0A6C1B9Y5</accession>
<evidence type="ECO:0000256" key="3">
    <source>
        <dbReference type="ARBA" id="ARBA00022676"/>
    </source>
</evidence>
<dbReference type="AlphaFoldDB" id="A0A6C1B9Y5"/>
<dbReference type="Pfam" id="PF02749">
    <property type="entry name" value="QRPTase_N"/>
    <property type="match status" value="1"/>
</dbReference>
<keyword evidence="3 5" id="KW-0328">Glycosyltransferase</keyword>
<evidence type="ECO:0000313" key="9">
    <source>
        <dbReference type="Proteomes" id="UP000501991"/>
    </source>
</evidence>
<dbReference type="InterPro" id="IPR037128">
    <property type="entry name" value="Quinolinate_PRibosylTase_N_sf"/>
</dbReference>
<dbReference type="RefSeq" id="WP_173768164.1">
    <property type="nucleotide sequence ID" value="NZ_CP048836.1"/>
</dbReference>
<keyword evidence="4 5" id="KW-0808">Transferase</keyword>
<evidence type="ECO:0000256" key="4">
    <source>
        <dbReference type="ARBA" id="ARBA00022679"/>
    </source>
</evidence>
<evidence type="ECO:0000256" key="1">
    <source>
        <dbReference type="ARBA" id="ARBA00009400"/>
    </source>
</evidence>
<dbReference type="GO" id="GO:0004514">
    <property type="term" value="F:nicotinate-nucleotide diphosphorylase (carboxylating) activity"/>
    <property type="evidence" value="ECO:0007669"/>
    <property type="project" value="InterPro"/>
</dbReference>
<dbReference type="GO" id="GO:0009435">
    <property type="term" value="P:NAD+ biosynthetic process"/>
    <property type="evidence" value="ECO:0007669"/>
    <property type="project" value="InterPro"/>
</dbReference>
<dbReference type="Pfam" id="PF01729">
    <property type="entry name" value="QRPTase_C"/>
    <property type="match status" value="1"/>
</dbReference>
<reference evidence="8 9" key="1">
    <citation type="submission" date="2020-02" db="EMBL/GenBank/DDBJ databases">
        <title>Nitrogenibacter mangrovi gen. nov., sp. nov. isolated from mangrove sediment, a denitrifying betaproteobacterium.</title>
        <authorList>
            <person name="Liao H."/>
            <person name="Tian Y."/>
        </authorList>
    </citation>
    <scope>NUCLEOTIDE SEQUENCE [LARGE SCALE GENOMIC DNA]</scope>
    <source>
        <strain evidence="8 9">M9-3-2</strain>
    </source>
</reference>
<evidence type="ECO:0000259" key="7">
    <source>
        <dbReference type="Pfam" id="PF02749"/>
    </source>
</evidence>
<dbReference type="SUPFAM" id="SSF54675">
    <property type="entry name" value="Nicotinate/Quinolinate PRTase N-terminal domain-like"/>
    <property type="match status" value="1"/>
</dbReference>
<evidence type="ECO:0000259" key="6">
    <source>
        <dbReference type="Pfam" id="PF01729"/>
    </source>
</evidence>
<dbReference type="FunFam" id="3.20.20.70:FF:000030">
    <property type="entry name" value="Nicotinate-nucleotide pyrophosphorylase, carboxylating"/>
    <property type="match status" value="1"/>
</dbReference>
<dbReference type="PANTHER" id="PTHR32179:SF4">
    <property type="entry name" value="PYROPHOSPHORYLASE MODD-RELATED"/>
    <property type="match status" value="1"/>
</dbReference>
<dbReference type="InterPro" id="IPR013785">
    <property type="entry name" value="Aldolase_TIM"/>
</dbReference>
<name>A0A6C1B9Y5_9RHOO</name>
<evidence type="ECO:0000313" key="8">
    <source>
        <dbReference type="EMBL" id="QID19498.1"/>
    </source>
</evidence>
<dbReference type="Gene3D" id="3.20.20.70">
    <property type="entry name" value="Aldolase class I"/>
    <property type="match status" value="1"/>
</dbReference>
<feature type="domain" description="Quinolinate phosphoribosyl transferase N-terminal" evidence="7">
    <location>
        <begin position="23"/>
        <end position="106"/>
    </location>
</feature>
<dbReference type="PANTHER" id="PTHR32179">
    <property type="entry name" value="NICOTINATE-NUCLEOTIDE PYROPHOSPHORYLASE [CARBOXYLATING]"/>
    <property type="match status" value="1"/>
</dbReference>
<dbReference type="PIRSF" id="PIRSF006250">
    <property type="entry name" value="NadC_ModD"/>
    <property type="match status" value="1"/>
</dbReference>
<gene>
    <name evidence="8" type="primary">modD</name>
    <name evidence="8" type="ORF">G3580_18865</name>
</gene>